<evidence type="ECO:0000256" key="5">
    <source>
        <dbReference type="ARBA" id="ARBA00022801"/>
    </source>
</evidence>
<keyword evidence="11" id="KW-1185">Reference proteome</keyword>
<evidence type="ECO:0000256" key="6">
    <source>
        <dbReference type="ARBA" id="ARBA00022989"/>
    </source>
</evidence>
<evidence type="ECO:0000256" key="4">
    <source>
        <dbReference type="ARBA" id="ARBA00022692"/>
    </source>
</evidence>
<evidence type="ECO:0000256" key="7">
    <source>
        <dbReference type="ARBA" id="ARBA00023136"/>
    </source>
</evidence>
<keyword evidence="5" id="KW-0378">Hydrolase</keyword>
<gene>
    <name evidence="10" type="ORF">KUTeg_012500</name>
</gene>
<evidence type="ECO:0000259" key="9">
    <source>
        <dbReference type="Pfam" id="PF01694"/>
    </source>
</evidence>
<organism evidence="10 11">
    <name type="scientific">Tegillarca granosa</name>
    <name type="common">Malaysian cockle</name>
    <name type="synonym">Anadara granosa</name>
    <dbReference type="NCBI Taxonomy" id="220873"/>
    <lineage>
        <taxon>Eukaryota</taxon>
        <taxon>Metazoa</taxon>
        <taxon>Spiralia</taxon>
        <taxon>Lophotrochozoa</taxon>
        <taxon>Mollusca</taxon>
        <taxon>Bivalvia</taxon>
        <taxon>Autobranchia</taxon>
        <taxon>Pteriomorphia</taxon>
        <taxon>Arcoida</taxon>
        <taxon>Arcoidea</taxon>
        <taxon>Arcidae</taxon>
        <taxon>Tegillarca</taxon>
    </lineage>
</organism>
<comment type="similarity">
    <text evidence="2">Belongs to the peptidase S54 family.</text>
</comment>
<protein>
    <recommendedName>
        <fullName evidence="9">Peptidase S54 rhomboid domain-containing protein</fullName>
    </recommendedName>
</protein>
<name>A0ABQ9F4W3_TEGGR</name>
<proteinExistence type="inferred from homology"/>
<evidence type="ECO:0000256" key="8">
    <source>
        <dbReference type="SAM" id="Phobius"/>
    </source>
</evidence>
<keyword evidence="3" id="KW-0645">Protease</keyword>
<reference evidence="10 11" key="1">
    <citation type="submission" date="2022-12" db="EMBL/GenBank/DDBJ databases">
        <title>Chromosome-level genome of Tegillarca granosa.</title>
        <authorList>
            <person name="Kim J."/>
        </authorList>
    </citation>
    <scope>NUCLEOTIDE SEQUENCE [LARGE SCALE GENOMIC DNA]</scope>
    <source>
        <strain evidence="10">Teg-2019</strain>
        <tissue evidence="10">Adductor muscle</tissue>
    </source>
</reference>
<dbReference type="SUPFAM" id="SSF144091">
    <property type="entry name" value="Rhomboid-like"/>
    <property type="match status" value="1"/>
</dbReference>
<feature type="transmembrane region" description="Helical" evidence="8">
    <location>
        <begin position="182"/>
        <end position="212"/>
    </location>
</feature>
<evidence type="ECO:0000256" key="3">
    <source>
        <dbReference type="ARBA" id="ARBA00022670"/>
    </source>
</evidence>
<evidence type="ECO:0000313" key="11">
    <source>
        <dbReference type="Proteomes" id="UP001217089"/>
    </source>
</evidence>
<dbReference type="Proteomes" id="UP001217089">
    <property type="component" value="Unassembled WGS sequence"/>
</dbReference>
<dbReference type="InterPro" id="IPR022764">
    <property type="entry name" value="Peptidase_S54_rhomboid_dom"/>
</dbReference>
<comment type="subcellular location">
    <subcellularLocation>
        <location evidence="1">Membrane</location>
        <topology evidence="1">Multi-pass membrane protein</topology>
    </subcellularLocation>
</comment>
<accession>A0ABQ9F4W3</accession>
<feature type="transmembrane region" description="Helical" evidence="8">
    <location>
        <begin position="31"/>
        <end position="53"/>
    </location>
</feature>
<dbReference type="Pfam" id="PF01694">
    <property type="entry name" value="Rhomboid"/>
    <property type="match status" value="1"/>
</dbReference>
<sequence>MNPGRRRGGLGLFLLATQIINIGIDNIPPVTLASVALQVAIFLGLGDLGRWFYSAQSVCINSFKVWYQSQWNVLILSALYHADDFHLYYNMVSFLWKGRILERKFKSVYFAYLLAVFTILTSIMYVGINMLLARISDESYLLQCAVGFSGVIFALKVLVSYYSPPGQQLLMGFIPVPSRMIFWAELILIQFITPNASFTGHLAGILVGLLYIKGPLKMIMDSFIQPAGQLESILQNVA</sequence>
<dbReference type="Gene3D" id="1.20.1540.10">
    <property type="entry name" value="Rhomboid-like"/>
    <property type="match status" value="1"/>
</dbReference>
<feature type="transmembrane region" description="Helical" evidence="8">
    <location>
        <begin position="140"/>
        <end position="162"/>
    </location>
</feature>
<dbReference type="InterPro" id="IPR035952">
    <property type="entry name" value="Rhomboid-like_sf"/>
</dbReference>
<keyword evidence="7 8" id="KW-0472">Membrane</keyword>
<feature type="transmembrane region" description="Helical" evidence="8">
    <location>
        <begin position="109"/>
        <end position="128"/>
    </location>
</feature>
<comment type="caution">
    <text evidence="10">The sequence shown here is derived from an EMBL/GenBank/DDBJ whole genome shotgun (WGS) entry which is preliminary data.</text>
</comment>
<keyword evidence="6 8" id="KW-1133">Transmembrane helix</keyword>
<feature type="domain" description="Peptidase S54 rhomboid" evidence="9">
    <location>
        <begin position="69"/>
        <end position="212"/>
    </location>
</feature>
<feature type="non-terminal residue" evidence="10">
    <location>
        <position position="238"/>
    </location>
</feature>
<evidence type="ECO:0000256" key="2">
    <source>
        <dbReference type="ARBA" id="ARBA00009045"/>
    </source>
</evidence>
<keyword evidence="4 8" id="KW-0812">Transmembrane</keyword>
<evidence type="ECO:0000256" key="1">
    <source>
        <dbReference type="ARBA" id="ARBA00004141"/>
    </source>
</evidence>
<evidence type="ECO:0000313" key="10">
    <source>
        <dbReference type="EMBL" id="KAJ8310635.1"/>
    </source>
</evidence>
<dbReference type="PANTHER" id="PTHR43066:SF1">
    <property type="entry name" value="RHOMBOID PROTEIN 2"/>
    <property type="match status" value="1"/>
</dbReference>
<dbReference type="PANTHER" id="PTHR43066">
    <property type="entry name" value="RHOMBOID-RELATED PROTEIN"/>
    <property type="match status" value="1"/>
</dbReference>
<dbReference type="EMBL" id="JARBDR010000640">
    <property type="protein sequence ID" value="KAJ8310635.1"/>
    <property type="molecule type" value="Genomic_DNA"/>
</dbReference>